<gene>
    <name evidence="3" type="ORF">BDD41_0816</name>
    <name evidence="2" type="ORF">BDD41_3101</name>
</gene>
<evidence type="ECO:0000313" key="4">
    <source>
        <dbReference type="Proteomes" id="UP000256941"/>
    </source>
</evidence>
<sequence length="107" mass="12036">MARFTDFIPMQKELRQTKADLAAARAEIERLTKAHDTVCGALAEAIKRAEKAETALEAYGREKALEGMQRAVDKIMDRINNTDFAMNYHAPLTSFCKSILAEMETLK</sequence>
<dbReference type="EMBL" id="QTUJ01000002">
    <property type="protein sequence ID" value="REF70369.1"/>
    <property type="molecule type" value="Genomic_DNA"/>
</dbReference>
<dbReference type="Proteomes" id="UP000256941">
    <property type="component" value="Unassembled WGS sequence"/>
</dbReference>
<dbReference type="RefSeq" id="WP_116220838.1">
    <property type="nucleotide sequence ID" value="NZ_CP038196.1"/>
</dbReference>
<dbReference type="EMBL" id="QTUJ01000001">
    <property type="protein sequence ID" value="REF72346.1"/>
    <property type="molecule type" value="Genomic_DNA"/>
</dbReference>
<evidence type="ECO:0000313" key="2">
    <source>
        <dbReference type="EMBL" id="REF70369.1"/>
    </source>
</evidence>
<organism evidence="2 4">
    <name type="scientific">Paracoccus versutus</name>
    <name type="common">Thiobacillus versutus</name>
    <dbReference type="NCBI Taxonomy" id="34007"/>
    <lineage>
        <taxon>Bacteria</taxon>
        <taxon>Pseudomonadati</taxon>
        <taxon>Pseudomonadota</taxon>
        <taxon>Alphaproteobacteria</taxon>
        <taxon>Rhodobacterales</taxon>
        <taxon>Paracoccaceae</taxon>
        <taxon>Paracoccus</taxon>
    </lineage>
</organism>
<accession>A0A3D9XTW8</accession>
<dbReference type="AlphaFoldDB" id="A0A3D9XTW8"/>
<name>A0A3D9XTW8_PARVE</name>
<protein>
    <submittedName>
        <fullName evidence="2">Uncharacterized protein</fullName>
    </submittedName>
</protein>
<feature type="coiled-coil region" evidence="1">
    <location>
        <begin position="11"/>
        <end position="62"/>
    </location>
</feature>
<comment type="caution">
    <text evidence="2">The sequence shown here is derived from an EMBL/GenBank/DDBJ whole genome shotgun (WGS) entry which is preliminary data.</text>
</comment>
<proteinExistence type="predicted"/>
<evidence type="ECO:0000313" key="3">
    <source>
        <dbReference type="EMBL" id="REF72346.1"/>
    </source>
</evidence>
<reference evidence="2 4" key="1">
    <citation type="submission" date="2018-08" db="EMBL/GenBank/DDBJ databases">
        <title>Genomic Encyclopedia of Archaeal and Bacterial Type Strains, Phase II (KMG-II): from individual species to whole genera.</title>
        <authorList>
            <person name="Goeker M."/>
        </authorList>
    </citation>
    <scope>NUCLEOTIDE SEQUENCE [LARGE SCALE GENOMIC DNA]</scope>
    <source>
        <strain evidence="2 4">DSM 17099</strain>
    </source>
</reference>
<keyword evidence="1" id="KW-0175">Coiled coil</keyword>
<evidence type="ECO:0000256" key="1">
    <source>
        <dbReference type="SAM" id="Coils"/>
    </source>
</evidence>